<dbReference type="OrthoDB" id="10414276at2759"/>
<feature type="region of interest" description="Disordered" evidence="1">
    <location>
        <begin position="1"/>
        <end position="76"/>
    </location>
</feature>
<evidence type="ECO:0000313" key="2">
    <source>
        <dbReference type="Proteomes" id="UP000515146"/>
    </source>
</evidence>
<feature type="compositionally biased region" description="Low complexity" evidence="1">
    <location>
        <begin position="29"/>
        <end position="58"/>
    </location>
</feature>
<protein>
    <submittedName>
        <fullName evidence="3">Uncharacterized protein LOC113791370</fullName>
    </submittedName>
</protein>
<name>A0A6P6XVG4_DERPT</name>
<evidence type="ECO:0000256" key="1">
    <source>
        <dbReference type="SAM" id="MobiDB-lite"/>
    </source>
</evidence>
<reference evidence="3" key="1">
    <citation type="submission" date="2025-08" db="UniProtKB">
        <authorList>
            <consortium name="RefSeq"/>
        </authorList>
    </citation>
    <scope>IDENTIFICATION</scope>
    <source>
        <strain evidence="3">Airmid</strain>
    </source>
</reference>
<sequence>MTLEDEQRLSSSSQSSTPSNTVDVENVRNTQSNPEESNQSNSEQSTLTTQNQTELTTTEEIRPNNQTESQSDQQDDSNIDQLQHYISQIHFDSTTGRHQIPPELLAEDQDLLESEFQTLDNDIDVIEMYKIIFHHQTSQLPKPIRVFTDTNRDRLIDRLRNDTRLKPFLNKPKMQMFIKEILSDEHKFLNQQLSRLHNDRNRASTLFEDQRLEQQISPLEQHLIDGQGSDEQNFLRLLIEIIQ</sequence>
<proteinExistence type="predicted"/>
<keyword evidence="2" id="KW-1185">Reference proteome</keyword>
<evidence type="ECO:0000313" key="3">
    <source>
        <dbReference type="RefSeq" id="XP_027196943.1"/>
    </source>
</evidence>
<feature type="compositionally biased region" description="Low complexity" evidence="1">
    <location>
        <begin position="10"/>
        <end position="19"/>
    </location>
</feature>
<dbReference type="Proteomes" id="UP000515146">
    <property type="component" value="Unplaced"/>
</dbReference>
<accession>A0A6P6XVG4</accession>
<dbReference type="RefSeq" id="XP_027196943.1">
    <property type="nucleotide sequence ID" value="XM_027341142.1"/>
</dbReference>
<dbReference type="InParanoid" id="A0A6P6XVG4"/>
<dbReference type="AlphaFoldDB" id="A0A6P6XVG4"/>
<dbReference type="KEGG" id="dpte:113791370"/>
<gene>
    <name evidence="3" type="primary">LOC113791370</name>
</gene>
<organism evidence="2 3">
    <name type="scientific">Dermatophagoides pteronyssinus</name>
    <name type="common">European house dust mite</name>
    <dbReference type="NCBI Taxonomy" id="6956"/>
    <lineage>
        <taxon>Eukaryota</taxon>
        <taxon>Metazoa</taxon>
        <taxon>Ecdysozoa</taxon>
        <taxon>Arthropoda</taxon>
        <taxon>Chelicerata</taxon>
        <taxon>Arachnida</taxon>
        <taxon>Acari</taxon>
        <taxon>Acariformes</taxon>
        <taxon>Sarcoptiformes</taxon>
        <taxon>Astigmata</taxon>
        <taxon>Psoroptidia</taxon>
        <taxon>Analgoidea</taxon>
        <taxon>Pyroglyphidae</taxon>
        <taxon>Dermatophagoidinae</taxon>
        <taxon>Dermatophagoides</taxon>
    </lineage>
</organism>